<dbReference type="GO" id="GO:0016740">
    <property type="term" value="F:transferase activity"/>
    <property type="evidence" value="ECO:0007669"/>
    <property type="project" value="UniProtKB-KW"/>
</dbReference>
<dbReference type="InterPro" id="IPR051628">
    <property type="entry name" value="LUBAC_E3_Ligases"/>
</dbReference>
<evidence type="ECO:0000256" key="3">
    <source>
        <dbReference type="ARBA" id="ARBA00022723"/>
    </source>
</evidence>
<reference evidence="11" key="1">
    <citation type="journal article" date="2023" name="bioRxiv">
        <title>Complete genome of the Medicago anthracnose fungus, Colletotrichum destructivum, reveals a mini-chromosome-like region within a core chromosome.</title>
        <authorList>
            <person name="Lapalu N."/>
            <person name="Simon A."/>
            <person name="Lu A."/>
            <person name="Plaumann P.-L."/>
            <person name="Amselem J."/>
            <person name="Pigne S."/>
            <person name="Auger A."/>
            <person name="Koch C."/>
            <person name="Dallery J.-F."/>
            <person name="O'Connell R.J."/>
        </authorList>
    </citation>
    <scope>NUCLEOTIDE SEQUENCE [LARGE SCALE GENOMIC DNA]</scope>
    <source>
        <strain evidence="11">CBS 520.97</strain>
    </source>
</reference>
<keyword evidence="7" id="KW-0862">Zinc</keyword>
<dbReference type="InterPro" id="IPR047546">
    <property type="entry name" value="Rcat_RBR_RNF216"/>
</dbReference>
<organism evidence="10 11">
    <name type="scientific">Colletotrichum destructivum</name>
    <dbReference type="NCBI Taxonomy" id="34406"/>
    <lineage>
        <taxon>Eukaryota</taxon>
        <taxon>Fungi</taxon>
        <taxon>Dikarya</taxon>
        <taxon>Ascomycota</taxon>
        <taxon>Pezizomycotina</taxon>
        <taxon>Sordariomycetes</taxon>
        <taxon>Hypocreomycetidae</taxon>
        <taxon>Glomerellales</taxon>
        <taxon>Glomerellaceae</taxon>
        <taxon>Colletotrichum</taxon>
        <taxon>Colletotrichum destructivum species complex</taxon>
    </lineage>
</organism>
<evidence type="ECO:0000256" key="5">
    <source>
        <dbReference type="ARBA" id="ARBA00022771"/>
    </source>
</evidence>
<feature type="compositionally biased region" description="Low complexity" evidence="8">
    <location>
        <begin position="669"/>
        <end position="681"/>
    </location>
</feature>
<accession>A0AAX4IR43</accession>
<feature type="compositionally biased region" description="Low complexity" evidence="8">
    <location>
        <begin position="746"/>
        <end position="757"/>
    </location>
</feature>
<keyword evidence="4" id="KW-0677">Repeat</keyword>
<keyword evidence="2" id="KW-0808">Transferase</keyword>
<dbReference type="AlphaFoldDB" id="A0AAX4IR43"/>
<dbReference type="CDD" id="cd20339">
    <property type="entry name" value="BRcat_RBR_RNF216"/>
    <property type="match status" value="1"/>
</dbReference>
<dbReference type="GeneID" id="87947197"/>
<dbReference type="Gene3D" id="1.20.120.1750">
    <property type="match status" value="1"/>
</dbReference>
<dbReference type="InterPro" id="IPR044066">
    <property type="entry name" value="TRIAD_supradom"/>
</dbReference>
<evidence type="ECO:0000313" key="10">
    <source>
        <dbReference type="EMBL" id="WQF85683.1"/>
    </source>
</evidence>
<sequence length="1009" mass="113228">MRAWLRKLRQDGNPVNQAQRRHYPNSESLLLPLDSVQDEAVTQKESCLVTRLRKSIATGVHGFLKARLPSMSADAETAEMTGVADEAKRACVTTVLDVFPGICPDFLDKTAAKFQYNPDKTIEDILDLVEDGKPYPKRFYFKTLKRKREGPEDPDDEATILRTYNYPGRMKESTREYIVMAKKLLKQEFPSATMSSILKIFASKDNQLLPAYMAVDAAMKENQWSPGKVYVNIAYKKSPTSTDPQYEGVRLDNTIQLTNNPEEKRALKELQAARKLLLKRKEAIEKENAERNNLFWAREIGEVKECGCCFEEFAQNLPFFCLLRAVENTTNVSKFFCVGCAQQAAETAVGQSKYELACMSMDICEAGFSHQERQKFLTDKLSSALDRIENEAVLRMAGIENLERCPFCPYAAEYPPANTNREFRCDNPDCQKVSCRLCKEETHVPKTCEENTRDNGIKAKHEIEEAMSAAMIRKCNKCGTPFIKEEGCNKMACVAANCANIQCYVCSQSCDYSHFNDPARGGKQGNCPLFDDVNARHNAEVQRAEEEARQKVLESNLQINRDMLMFGKPERKRAKPVGKLILEPIPHLPSQDKIAMQRPRPRYGDVENLPVPREMGAIRALAAQAQVAAQPGYGQQHAVGQLALQSNVGEPQQHGYDVPPLGPGDRRQSPSPRQAPAPRRSLGLQEAPDPPLQAPQIQKPLTHNGPPAGPLVGSPHRVHGCVRPSPERAEDMNRFAVPKYQPPPQAQQAQAPGPRQPGDFRGLHNVDDRRQLVQNRDSPEVNPFKRRINYQPRRALVRPDKEARPETPMSLMDLRKPMDRDKSVQRLPDPMPALQVSPQQESANRAQRLRVSLQDGWPMANHGRNHQDAQQSHNGERSVVANVCAEYLRKRDVRQLAADDEAPTVTDWTSIWRQAVAKGNEPGQAIREEFTRGTEVGYGAVNVRSRAPEAAVPVAHAQSQSNGFNLNGLLQPPAPNRPNWLVEARRRGMARGMLEPARGNSKDKPFVLD</sequence>
<keyword evidence="11" id="KW-1185">Reference proteome</keyword>
<dbReference type="PROSITE" id="PS51873">
    <property type="entry name" value="TRIAD"/>
    <property type="match status" value="1"/>
</dbReference>
<dbReference type="InterPro" id="IPR047545">
    <property type="entry name" value="BRcat_RBR_RNF216"/>
</dbReference>
<evidence type="ECO:0000256" key="4">
    <source>
        <dbReference type="ARBA" id="ARBA00022737"/>
    </source>
</evidence>
<dbReference type="Pfam" id="PF26200">
    <property type="entry name" value="Rcat_RNF216"/>
    <property type="match status" value="1"/>
</dbReference>
<dbReference type="CDD" id="cd20353">
    <property type="entry name" value="Rcat_RBR_RNF216"/>
    <property type="match status" value="1"/>
</dbReference>
<dbReference type="RefSeq" id="XP_062782904.1">
    <property type="nucleotide sequence ID" value="XM_062926853.1"/>
</dbReference>
<evidence type="ECO:0000313" key="11">
    <source>
        <dbReference type="Proteomes" id="UP001322277"/>
    </source>
</evidence>
<evidence type="ECO:0000256" key="8">
    <source>
        <dbReference type="SAM" id="MobiDB-lite"/>
    </source>
</evidence>
<feature type="domain" description="RING-type" evidence="9">
    <location>
        <begin position="302"/>
        <end position="531"/>
    </location>
</feature>
<dbReference type="PANTHER" id="PTHR22770">
    <property type="entry name" value="UBIQUITIN CONJUGATING ENZYME 7 INTERACTING PROTEIN-RELATED"/>
    <property type="match status" value="1"/>
</dbReference>
<proteinExistence type="predicted"/>
<evidence type="ECO:0000256" key="2">
    <source>
        <dbReference type="ARBA" id="ARBA00022679"/>
    </source>
</evidence>
<feature type="compositionally biased region" description="Basic and acidic residues" evidence="8">
    <location>
        <begin position="761"/>
        <end position="771"/>
    </location>
</feature>
<dbReference type="SUPFAM" id="SSF57850">
    <property type="entry name" value="RING/U-box"/>
    <property type="match status" value="1"/>
</dbReference>
<evidence type="ECO:0000256" key="7">
    <source>
        <dbReference type="ARBA" id="ARBA00022833"/>
    </source>
</evidence>
<evidence type="ECO:0000256" key="6">
    <source>
        <dbReference type="ARBA" id="ARBA00022786"/>
    </source>
</evidence>
<keyword evidence="5" id="KW-0863">Zinc-finger</keyword>
<name>A0AAX4IR43_9PEZI</name>
<protein>
    <submittedName>
        <fullName evidence="10">TRIAD supradomain-containing protein</fullName>
    </submittedName>
</protein>
<dbReference type="Proteomes" id="UP001322277">
    <property type="component" value="Chromosome 7"/>
</dbReference>
<keyword evidence="6" id="KW-0833">Ubl conjugation pathway</keyword>
<feature type="region of interest" description="Disordered" evidence="8">
    <location>
        <begin position="650"/>
        <end position="782"/>
    </location>
</feature>
<keyword evidence="3" id="KW-0479">Metal-binding</keyword>
<dbReference type="GO" id="GO:0008270">
    <property type="term" value="F:zinc ion binding"/>
    <property type="evidence" value="ECO:0007669"/>
    <property type="project" value="UniProtKB-KW"/>
</dbReference>
<dbReference type="KEGG" id="cdet:87947197"/>
<dbReference type="PANTHER" id="PTHR22770:SF47">
    <property type="entry name" value="E3 UBIQUITIN-PROTEIN LIGASE RNF216"/>
    <property type="match status" value="1"/>
</dbReference>
<evidence type="ECO:0000256" key="1">
    <source>
        <dbReference type="ARBA" id="ARBA00004906"/>
    </source>
</evidence>
<dbReference type="EMBL" id="CP137311">
    <property type="protein sequence ID" value="WQF85683.1"/>
    <property type="molecule type" value="Genomic_DNA"/>
</dbReference>
<comment type="pathway">
    <text evidence="1">Protein modification; protein ubiquitination.</text>
</comment>
<evidence type="ECO:0000259" key="9">
    <source>
        <dbReference type="PROSITE" id="PS51873"/>
    </source>
</evidence>
<gene>
    <name evidence="10" type="ORF">CDEST_10697</name>
</gene>